<dbReference type="Gene3D" id="1.10.3660.10">
    <property type="entry name" value="6-phosphogluconate dehydrogenase C-terminal like domain"/>
    <property type="match status" value="1"/>
</dbReference>
<dbReference type="InterPro" id="IPR050812">
    <property type="entry name" value="Preph/Arog_dehydrog"/>
</dbReference>
<feature type="domain" description="Prephenate/arogenate dehydrogenase" evidence="3">
    <location>
        <begin position="2"/>
        <end position="294"/>
    </location>
</feature>
<dbReference type="KEGG" id="ahm:TL08_00825"/>
<dbReference type="InterPro" id="IPR046825">
    <property type="entry name" value="PDH_C"/>
</dbReference>
<dbReference type="InterPro" id="IPR036291">
    <property type="entry name" value="NAD(P)-bd_dom_sf"/>
</dbReference>
<evidence type="ECO:0000259" key="3">
    <source>
        <dbReference type="PROSITE" id="PS51176"/>
    </source>
</evidence>
<dbReference type="EMBL" id="CP014859">
    <property type="protein sequence ID" value="AOS61010.1"/>
    <property type="molecule type" value="Genomic_DNA"/>
</dbReference>
<evidence type="ECO:0000256" key="1">
    <source>
        <dbReference type="ARBA" id="ARBA00007964"/>
    </source>
</evidence>
<dbReference type="GO" id="GO:0008977">
    <property type="term" value="F:prephenate dehydrogenase (NAD+) activity"/>
    <property type="evidence" value="ECO:0007669"/>
    <property type="project" value="UniProtKB-EC"/>
</dbReference>
<dbReference type="InterPro" id="IPR003099">
    <property type="entry name" value="Prephen_DH"/>
</dbReference>
<dbReference type="GO" id="GO:0070403">
    <property type="term" value="F:NAD+ binding"/>
    <property type="evidence" value="ECO:0007669"/>
    <property type="project" value="InterPro"/>
</dbReference>
<dbReference type="GO" id="GO:0006571">
    <property type="term" value="P:tyrosine biosynthetic process"/>
    <property type="evidence" value="ECO:0007669"/>
    <property type="project" value="InterPro"/>
</dbReference>
<keyword evidence="2 4" id="KW-0560">Oxidoreductase</keyword>
<dbReference type="InterPro" id="IPR046826">
    <property type="entry name" value="PDH_N"/>
</dbReference>
<keyword evidence="5" id="KW-1185">Reference proteome</keyword>
<dbReference type="PROSITE" id="PS51176">
    <property type="entry name" value="PDH_ADH"/>
    <property type="match status" value="1"/>
</dbReference>
<dbReference type="AlphaFoldDB" id="A0AAC9HLB3"/>
<dbReference type="PANTHER" id="PTHR21363">
    <property type="entry name" value="PREPHENATE DEHYDROGENASE"/>
    <property type="match status" value="1"/>
</dbReference>
<dbReference type="Pfam" id="PF20463">
    <property type="entry name" value="PDH_C"/>
    <property type="match status" value="1"/>
</dbReference>
<dbReference type="SUPFAM" id="SSF48179">
    <property type="entry name" value="6-phosphogluconate dehydrogenase C-terminal domain-like"/>
    <property type="match status" value="1"/>
</dbReference>
<dbReference type="GO" id="GO:0004665">
    <property type="term" value="F:prephenate dehydrogenase (NADP+) activity"/>
    <property type="evidence" value="ECO:0007669"/>
    <property type="project" value="InterPro"/>
</dbReference>
<dbReference type="Gene3D" id="3.40.50.720">
    <property type="entry name" value="NAD(P)-binding Rossmann-like Domain"/>
    <property type="match status" value="1"/>
</dbReference>
<dbReference type="InterPro" id="IPR008927">
    <property type="entry name" value="6-PGluconate_DH-like_C_sf"/>
</dbReference>
<evidence type="ECO:0000313" key="4">
    <source>
        <dbReference type="EMBL" id="AOS61010.1"/>
    </source>
</evidence>
<comment type="similarity">
    <text evidence="1">Belongs to the prephenate/arogenate dehydrogenase family.</text>
</comment>
<accession>A0AAC9HLB3</accession>
<dbReference type="Proteomes" id="UP000095210">
    <property type="component" value="Chromosome"/>
</dbReference>
<dbReference type="EC" id="1.3.1.12" evidence="4"/>
<dbReference type="Pfam" id="PF02153">
    <property type="entry name" value="PDH_N"/>
    <property type="match status" value="1"/>
</dbReference>
<organism evidence="4 5">
    <name type="scientific">Actinoalloteichus hymeniacidonis</name>
    <dbReference type="NCBI Taxonomy" id="340345"/>
    <lineage>
        <taxon>Bacteria</taxon>
        <taxon>Bacillati</taxon>
        <taxon>Actinomycetota</taxon>
        <taxon>Actinomycetes</taxon>
        <taxon>Pseudonocardiales</taxon>
        <taxon>Pseudonocardiaceae</taxon>
        <taxon>Actinoalloteichus</taxon>
    </lineage>
</organism>
<gene>
    <name evidence="4" type="ORF">TL08_00825</name>
</gene>
<name>A0AAC9HLB3_9PSEU</name>
<reference evidence="5" key="1">
    <citation type="submission" date="2016-03" db="EMBL/GenBank/DDBJ databases">
        <title>Complete genome sequence of the type strain Actinoalloteichus hymeniacidonis DSM 45092.</title>
        <authorList>
            <person name="Schaffert L."/>
            <person name="Albersmeier A."/>
            <person name="Winkler A."/>
            <person name="Kalinowski J."/>
            <person name="Zotchev S."/>
            <person name="Ruckert C."/>
        </authorList>
    </citation>
    <scope>NUCLEOTIDE SEQUENCE [LARGE SCALE GENOMIC DNA]</scope>
    <source>
        <strain evidence="5">HPA177(T) (DSM 45092(T))</strain>
    </source>
</reference>
<dbReference type="PANTHER" id="PTHR21363:SF0">
    <property type="entry name" value="PREPHENATE DEHYDROGENASE [NADP(+)]"/>
    <property type="match status" value="1"/>
</dbReference>
<evidence type="ECO:0000256" key="2">
    <source>
        <dbReference type="ARBA" id="ARBA00023002"/>
    </source>
</evidence>
<evidence type="ECO:0000313" key="5">
    <source>
        <dbReference type="Proteomes" id="UP000095210"/>
    </source>
</evidence>
<proteinExistence type="inferred from homology"/>
<dbReference type="SUPFAM" id="SSF51735">
    <property type="entry name" value="NAD(P)-binding Rossmann-fold domains"/>
    <property type="match status" value="1"/>
</dbReference>
<sequence>MPAVCVIGIGLIGGSVLRAAAAAGWQAFGATTSPTDAELARADGADVCTDVDTALRRAAAEDALVVIAVPLTALDTVLRQIARYAPDCGLTDVISVKEPVAARIAERLPDARYVGGHPMAGSATSGWAGGSVDLFRGAPWVLTTEDDTDRAHWLRTARLALACGAAVVPASAREHDAAAARISHLPHVLAAVLASVAQEGGSLALSLAAGSFTDGTRVAATRPELVQAMCEGNRDALLAAMDDALGRLGVARGALATTGSLAATINHGHQSRLQWAQQQAQATGEFTVPFLEADAPERLRTIGAAGGRIHRISGDVLDGVLPLPQ</sequence>
<protein>
    <submittedName>
        <fullName evidence="4">Prephenate dehydrogenase</fullName>
        <ecNumber evidence="4">1.3.1.12</ecNumber>
    </submittedName>
</protein>
<dbReference type="NCBIfam" id="NF005108">
    <property type="entry name" value="PRK06545.1-6"/>
    <property type="match status" value="1"/>
</dbReference>